<dbReference type="Proteomes" id="UP000316242">
    <property type="component" value="Unassembled WGS sequence"/>
</dbReference>
<name>A0ABQ0RGJ8_GLUNI</name>
<dbReference type="PRINTS" id="PR00469">
    <property type="entry name" value="PNDRDTASEII"/>
</dbReference>
<comment type="caution">
    <text evidence="5">The sequence shown here is derived from an EMBL/GenBank/DDBJ whole genome shotgun (WGS) entry which is preliminary data.</text>
</comment>
<dbReference type="InterPro" id="IPR036188">
    <property type="entry name" value="FAD/NAD-bd_sf"/>
</dbReference>
<keyword evidence="6" id="KW-1185">Reference proteome</keyword>
<comment type="catalytic activity">
    <reaction evidence="3">
        <text>[thioredoxin]-dithiol + NADP(+) = [thioredoxin]-disulfide + NADPH + H(+)</text>
        <dbReference type="Rhea" id="RHEA:20345"/>
        <dbReference type="Rhea" id="RHEA-COMP:10698"/>
        <dbReference type="Rhea" id="RHEA-COMP:10700"/>
        <dbReference type="ChEBI" id="CHEBI:15378"/>
        <dbReference type="ChEBI" id="CHEBI:29950"/>
        <dbReference type="ChEBI" id="CHEBI:50058"/>
        <dbReference type="ChEBI" id="CHEBI:57783"/>
        <dbReference type="ChEBI" id="CHEBI:58349"/>
        <dbReference type="EC" id="1.8.1.9"/>
    </reaction>
</comment>
<evidence type="ECO:0000256" key="2">
    <source>
        <dbReference type="ARBA" id="ARBA00023002"/>
    </source>
</evidence>
<evidence type="ECO:0000313" key="6">
    <source>
        <dbReference type="Proteomes" id="UP000316242"/>
    </source>
</evidence>
<evidence type="ECO:0000256" key="3">
    <source>
        <dbReference type="ARBA" id="ARBA00048132"/>
    </source>
</evidence>
<feature type="domain" description="FAD/NAD(P)-binding" evidence="4">
    <location>
        <begin position="5"/>
        <end position="284"/>
    </location>
</feature>
<evidence type="ECO:0000313" key="5">
    <source>
        <dbReference type="EMBL" id="GEC10872.1"/>
    </source>
</evidence>
<dbReference type="InterPro" id="IPR050097">
    <property type="entry name" value="Ferredoxin-NADP_redctase_2"/>
</dbReference>
<gene>
    <name evidence="5" type="ORF">ANI01nite_00750</name>
</gene>
<accession>A0ABQ0RGJ8</accession>
<dbReference type="Pfam" id="PF07992">
    <property type="entry name" value="Pyr_redox_2"/>
    <property type="match status" value="1"/>
</dbReference>
<evidence type="ECO:0000256" key="1">
    <source>
        <dbReference type="ARBA" id="ARBA00022630"/>
    </source>
</evidence>
<dbReference type="RefSeq" id="WP_141355254.1">
    <property type="nucleotide sequence ID" value="NZ_BAAAWM010000001.1"/>
</dbReference>
<dbReference type="InterPro" id="IPR023753">
    <property type="entry name" value="FAD/NAD-binding_dom"/>
</dbReference>
<sequence>MEHYEAIVIGGGSAGLAAAIALGRSRRTVLVIDEGKPRNAAAQHAHNILGNEGINPLDFLSRGRQEAMNYGVQIIEGAVDQLGGSMETGFSVTMSGQAFSADRIVLATGLVDDLPPIPGLARAWGDTAVHCAYCHGWEVRDQEILVLGIGPMSTHQAMMFSQLSPSITFINHTPAALNDENRATLAALEIPVIEQSVQAIDFDAQGNLDSVTLADGRKVNAQALVVASQMNAQASLYLSLGGQLAENPFGTFIQVNEMGATALPGVYAAGNASNLGAMVMAAAASGTVAGAAINADLLGSRLAKAPAPAKP</sequence>
<organism evidence="5 6">
    <name type="scientific">Glutamicibacter nicotianae</name>
    <name type="common">Arthrobacter nicotianae</name>
    <dbReference type="NCBI Taxonomy" id="37929"/>
    <lineage>
        <taxon>Bacteria</taxon>
        <taxon>Bacillati</taxon>
        <taxon>Actinomycetota</taxon>
        <taxon>Actinomycetes</taxon>
        <taxon>Micrococcales</taxon>
        <taxon>Micrococcaceae</taxon>
        <taxon>Glutamicibacter</taxon>
    </lineage>
</organism>
<keyword evidence="2" id="KW-0560">Oxidoreductase</keyword>
<dbReference type="PRINTS" id="PR00368">
    <property type="entry name" value="FADPNR"/>
</dbReference>
<dbReference type="PANTHER" id="PTHR48105">
    <property type="entry name" value="THIOREDOXIN REDUCTASE 1-RELATED-RELATED"/>
    <property type="match status" value="1"/>
</dbReference>
<reference evidence="5 6" key="1">
    <citation type="submission" date="2019-06" db="EMBL/GenBank/DDBJ databases">
        <title>Whole genome shotgun sequence of Glutamicibacter nicotianae NBRC 14234.</title>
        <authorList>
            <person name="Hosoyama A."/>
            <person name="Uohara A."/>
            <person name="Ohji S."/>
            <person name="Ichikawa N."/>
        </authorList>
    </citation>
    <scope>NUCLEOTIDE SEQUENCE [LARGE SCALE GENOMIC DNA]</scope>
    <source>
        <strain evidence="5 6">NBRC 14234</strain>
    </source>
</reference>
<keyword evidence="1" id="KW-0285">Flavoprotein</keyword>
<protein>
    <submittedName>
        <fullName evidence="5">Thioredoxin reductase</fullName>
    </submittedName>
</protein>
<evidence type="ECO:0000259" key="4">
    <source>
        <dbReference type="Pfam" id="PF07992"/>
    </source>
</evidence>
<dbReference type="EMBL" id="BJNE01000001">
    <property type="protein sequence ID" value="GEC10872.1"/>
    <property type="molecule type" value="Genomic_DNA"/>
</dbReference>
<dbReference type="Gene3D" id="3.50.50.60">
    <property type="entry name" value="FAD/NAD(P)-binding domain"/>
    <property type="match status" value="2"/>
</dbReference>
<dbReference type="SUPFAM" id="SSF51905">
    <property type="entry name" value="FAD/NAD(P)-binding domain"/>
    <property type="match status" value="1"/>
</dbReference>
<proteinExistence type="predicted"/>